<sequence>MVPPLSMDASLCQYVVSRCLLIFCVQTYGIAPHWILGTTWKCVLQSIQPDPADAMVTGMDHFKT</sequence>
<accession>A0A0E9PM70</accession>
<reference evidence="1" key="2">
    <citation type="journal article" date="2015" name="Fish Shellfish Immunol.">
        <title>Early steps in the European eel (Anguilla anguilla)-Vibrio vulnificus interaction in the gills: Role of the RtxA13 toxin.</title>
        <authorList>
            <person name="Callol A."/>
            <person name="Pajuelo D."/>
            <person name="Ebbesson L."/>
            <person name="Teles M."/>
            <person name="MacKenzie S."/>
            <person name="Amaro C."/>
        </authorList>
    </citation>
    <scope>NUCLEOTIDE SEQUENCE</scope>
</reference>
<evidence type="ECO:0000313" key="1">
    <source>
        <dbReference type="EMBL" id="JAH05195.1"/>
    </source>
</evidence>
<proteinExistence type="predicted"/>
<protein>
    <submittedName>
        <fullName evidence="1">Uncharacterized protein</fullName>
    </submittedName>
</protein>
<name>A0A0E9PM70_ANGAN</name>
<dbReference type="AlphaFoldDB" id="A0A0E9PM70"/>
<dbReference type="EMBL" id="GBXM01103382">
    <property type="protein sequence ID" value="JAH05195.1"/>
    <property type="molecule type" value="Transcribed_RNA"/>
</dbReference>
<reference evidence="1" key="1">
    <citation type="submission" date="2014-11" db="EMBL/GenBank/DDBJ databases">
        <authorList>
            <person name="Amaro Gonzalez C."/>
        </authorList>
    </citation>
    <scope>NUCLEOTIDE SEQUENCE</scope>
</reference>
<organism evidence="1">
    <name type="scientific">Anguilla anguilla</name>
    <name type="common">European freshwater eel</name>
    <name type="synonym">Muraena anguilla</name>
    <dbReference type="NCBI Taxonomy" id="7936"/>
    <lineage>
        <taxon>Eukaryota</taxon>
        <taxon>Metazoa</taxon>
        <taxon>Chordata</taxon>
        <taxon>Craniata</taxon>
        <taxon>Vertebrata</taxon>
        <taxon>Euteleostomi</taxon>
        <taxon>Actinopterygii</taxon>
        <taxon>Neopterygii</taxon>
        <taxon>Teleostei</taxon>
        <taxon>Anguilliformes</taxon>
        <taxon>Anguillidae</taxon>
        <taxon>Anguilla</taxon>
    </lineage>
</organism>